<dbReference type="InterPro" id="IPR055414">
    <property type="entry name" value="LRR_R13L4/SHOC2-like"/>
</dbReference>
<keyword evidence="12 24" id="KW-0418">Kinase</keyword>
<evidence type="ECO:0000256" key="2">
    <source>
        <dbReference type="ARBA" id="ARBA00004479"/>
    </source>
</evidence>
<keyword evidence="10" id="KW-0677">Repeat</keyword>
<keyword evidence="11 20" id="KW-0547">Nucleotide-binding</keyword>
<dbReference type="InterPro" id="IPR017441">
    <property type="entry name" value="Protein_kinase_ATP_BS"/>
</dbReference>
<dbReference type="PROSITE" id="PS00109">
    <property type="entry name" value="PROTEIN_KINASE_TYR"/>
    <property type="match status" value="1"/>
</dbReference>
<dbReference type="Pfam" id="PF23598">
    <property type="entry name" value="LRR_14"/>
    <property type="match status" value="2"/>
</dbReference>
<evidence type="ECO:0000256" key="4">
    <source>
        <dbReference type="ARBA" id="ARBA00022527"/>
    </source>
</evidence>
<sequence length="793" mass="88460">MTSRSCITCTLLLLTVCLAMAEDVPNSEREALITTGWWGNQIYPFNASLWHCNWRGIHCSEAGRIISIGIRFFIIGDELGKLNFSSFPYLQLLDVSSCGFNGSIPYQIGMLSNLKSLNLVNNGLSGKLPSSLGNLTQLQTLDVSCNPLSGSIPWELGTLSNLVELRIRDISITGDFPSILFNLTRLQNLDASKNRLSGPIPSRISNFKNLAYLNLGYNRLTGFIPQELGNLSRLVNLHLEYNYLTGSIPRQLGNLSNLNDLNLQYNELTGFIPWELGNLGNLVNLELDFNNLTGTVPSALCSLTKLIYLDLSCNQFNGSLNLPLANLAQLKQLNVSHNSLSGSITFYINCNSLASLDLSYNFLSGHIPENLGDCLSLQSVNLRNNSLTGSTPPKFRCNLTHTHLDASYNNISDEGQTCTFPDNNLSDGILTSEKRKSVLPVLYIVLPLTLGLFLLILAFVFFSRHTSTENQNMMNVRNGDICSVWNFDGYIAYEDIIRATNDFDIRYCIGTGGYGSVYEAKLPSGITVALKKLHRLEAEEPAYDKSFRNEVHVLSNIRHKSIVKLYGFCLHNRCMFLVYEYMERGSLFCALRDDGQSVELDWSKRVNIVIDIALALSYMHHDCVPPIVHRDISSNNILLNSKMEAFVADFGASRILDPDISNRTMVAGTYGYIAPELAYTMVVTEKCDVYSFGVVALEIMMGRHPGDFLSSFETRQSTHNIMLNDVLDTRPPHPTKQQEHDITLVLEQAFTCICSNPEFRPSMLDLHRELLKIQNISAANSSCNTSVEEVLIC</sequence>
<dbReference type="AlphaFoldDB" id="A0AAD8MTA5"/>
<dbReference type="FunFam" id="3.80.10.10:FF:000186">
    <property type="entry name" value="LRR receptor-like serine/threonine-protein kinase ERECTA"/>
    <property type="match status" value="1"/>
</dbReference>
<evidence type="ECO:0000256" key="8">
    <source>
        <dbReference type="ARBA" id="ARBA00022692"/>
    </source>
</evidence>
<keyword evidence="8 21" id="KW-0812">Transmembrane</keyword>
<evidence type="ECO:0000256" key="18">
    <source>
        <dbReference type="ARBA" id="ARBA00047899"/>
    </source>
</evidence>
<comment type="caution">
    <text evidence="24">The sequence shown here is derived from an EMBL/GenBank/DDBJ whole genome shotgun (WGS) entry which is preliminary data.</text>
</comment>
<dbReference type="PROSITE" id="PS50011">
    <property type="entry name" value="PROTEIN_KINASE_DOM"/>
    <property type="match status" value="1"/>
</dbReference>
<evidence type="ECO:0000313" key="25">
    <source>
        <dbReference type="Proteomes" id="UP001237642"/>
    </source>
</evidence>
<dbReference type="InterPro" id="IPR051716">
    <property type="entry name" value="Plant_RL_S/T_kinase"/>
</dbReference>
<dbReference type="Gene3D" id="3.30.200.20">
    <property type="entry name" value="Phosphorylase Kinase, domain 1"/>
    <property type="match status" value="1"/>
</dbReference>
<evidence type="ECO:0000259" key="23">
    <source>
        <dbReference type="PROSITE" id="PS50011"/>
    </source>
</evidence>
<dbReference type="InterPro" id="IPR008266">
    <property type="entry name" value="Tyr_kinase_AS"/>
</dbReference>
<keyword evidence="7" id="KW-0808">Transferase</keyword>
<evidence type="ECO:0000256" key="13">
    <source>
        <dbReference type="ARBA" id="ARBA00022840"/>
    </source>
</evidence>
<keyword evidence="4" id="KW-0723">Serine/threonine-protein kinase</keyword>
<comment type="catalytic activity">
    <reaction evidence="18">
        <text>L-threonyl-[protein] + ATP = O-phospho-L-threonyl-[protein] + ADP + H(+)</text>
        <dbReference type="Rhea" id="RHEA:46608"/>
        <dbReference type="Rhea" id="RHEA-COMP:11060"/>
        <dbReference type="Rhea" id="RHEA-COMP:11605"/>
        <dbReference type="ChEBI" id="CHEBI:15378"/>
        <dbReference type="ChEBI" id="CHEBI:30013"/>
        <dbReference type="ChEBI" id="CHEBI:30616"/>
        <dbReference type="ChEBI" id="CHEBI:61977"/>
        <dbReference type="ChEBI" id="CHEBI:456216"/>
        <dbReference type="EC" id="2.7.11.1"/>
    </reaction>
</comment>
<dbReference type="Gene3D" id="3.80.10.10">
    <property type="entry name" value="Ribonuclease Inhibitor"/>
    <property type="match status" value="4"/>
</dbReference>
<evidence type="ECO:0000256" key="20">
    <source>
        <dbReference type="PROSITE-ProRule" id="PRU10141"/>
    </source>
</evidence>
<dbReference type="FunFam" id="3.30.200.20:FF:000309">
    <property type="entry name" value="Leucine-rich repeat receptor protein kinase MSP1"/>
    <property type="match status" value="1"/>
</dbReference>
<keyword evidence="9 22" id="KW-0732">Signal</keyword>
<dbReference type="SUPFAM" id="SSF56112">
    <property type="entry name" value="Protein kinase-like (PK-like)"/>
    <property type="match status" value="1"/>
</dbReference>
<evidence type="ECO:0000256" key="22">
    <source>
        <dbReference type="SAM" id="SignalP"/>
    </source>
</evidence>
<feature type="signal peptide" evidence="22">
    <location>
        <begin position="1"/>
        <end position="21"/>
    </location>
</feature>
<reference evidence="24" key="1">
    <citation type="submission" date="2023-02" db="EMBL/GenBank/DDBJ databases">
        <title>Genome of toxic invasive species Heracleum sosnowskyi carries increased number of genes despite the absence of recent whole-genome duplications.</title>
        <authorList>
            <person name="Schelkunov M."/>
            <person name="Shtratnikova V."/>
            <person name="Makarenko M."/>
            <person name="Klepikova A."/>
            <person name="Omelchenko D."/>
            <person name="Novikova G."/>
            <person name="Obukhova E."/>
            <person name="Bogdanov V."/>
            <person name="Penin A."/>
            <person name="Logacheva M."/>
        </authorList>
    </citation>
    <scope>NUCLEOTIDE SEQUENCE</scope>
    <source>
        <strain evidence="24">Hsosn_3</strain>
        <tissue evidence="24">Leaf</tissue>
    </source>
</reference>
<gene>
    <name evidence="24" type="ORF">POM88_022201</name>
</gene>
<keyword evidence="25" id="KW-1185">Reference proteome</keyword>
<dbReference type="FunFam" id="1.10.510.10:FF:000445">
    <property type="entry name" value="MDIS1-interacting receptor like kinase 2"/>
    <property type="match status" value="1"/>
</dbReference>
<keyword evidence="16 24" id="KW-0675">Receptor</keyword>
<feature type="binding site" evidence="20">
    <location>
        <position position="531"/>
    </location>
    <ligand>
        <name>ATP</name>
        <dbReference type="ChEBI" id="CHEBI:30616"/>
    </ligand>
</feature>
<keyword evidence="17" id="KW-0325">Glycoprotein</keyword>
<keyword evidence="13 20" id="KW-0067">ATP-binding</keyword>
<organism evidence="24 25">
    <name type="scientific">Heracleum sosnowskyi</name>
    <dbReference type="NCBI Taxonomy" id="360622"/>
    <lineage>
        <taxon>Eukaryota</taxon>
        <taxon>Viridiplantae</taxon>
        <taxon>Streptophyta</taxon>
        <taxon>Embryophyta</taxon>
        <taxon>Tracheophyta</taxon>
        <taxon>Spermatophyta</taxon>
        <taxon>Magnoliopsida</taxon>
        <taxon>eudicotyledons</taxon>
        <taxon>Gunneridae</taxon>
        <taxon>Pentapetalae</taxon>
        <taxon>asterids</taxon>
        <taxon>campanulids</taxon>
        <taxon>Apiales</taxon>
        <taxon>Apiaceae</taxon>
        <taxon>Apioideae</taxon>
        <taxon>apioid superclade</taxon>
        <taxon>Tordylieae</taxon>
        <taxon>Tordyliinae</taxon>
        <taxon>Heracleum</taxon>
    </lineage>
</organism>
<dbReference type="InterPro" id="IPR011009">
    <property type="entry name" value="Kinase-like_dom_sf"/>
</dbReference>
<dbReference type="PROSITE" id="PS00107">
    <property type="entry name" value="PROTEIN_KINASE_ATP"/>
    <property type="match status" value="1"/>
</dbReference>
<dbReference type="PANTHER" id="PTHR48053">
    <property type="entry name" value="LEUCINE RICH REPEAT FAMILY PROTEIN, EXPRESSED"/>
    <property type="match status" value="1"/>
</dbReference>
<feature type="domain" description="Protein kinase" evidence="23">
    <location>
        <begin position="503"/>
        <end position="770"/>
    </location>
</feature>
<protein>
    <recommendedName>
        <fullName evidence="3">non-specific serine/threonine protein kinase</fullName>
        <ecNumber evidence="3">2.7.11.1</ecNumber>
    </recommendedName>
</protein>
<evidence type="ECO:0000256" key="9">
    <source>
        <dbReference type="ARBA" id="ARBA00022729"/>
    </source>
</evidence>
<evidence type="ECO:0000256" key="10">
    <source>
        <dbReference type="ARBA" id="ARBA00022737"/>
    </source>
</evidence>
<proteinExistence type="predicted"/>
<dbReference type="GO" id="GO:0005886">
    <property type="term" value="C:plasma membrane"/>
    <property type="evidence" value="ECO:0007669"/>
    <property type="project" value="UniProtKB-SubCell"/>
</dbReference>
<name>A0AAD8MTA5_9APIA</name>
<evidence type="ECO:0000256" key="21">
    <source>
        <dbReference type="SAM" id="Phobius"/>
    </source>
</evidence>
<accession>A0AAD8MTA5</accession>
<keyword evidence="5" id="KW-0597">Phosphoprotein</keyword>
<dbReference type="GO" id="GO:0004674">
    <property type="term" value="F:protein serine/threonine kinase activity"/>
    <property type="evidence" value="ECO:0007669"/>
    <property type="project" value="UniProtKB-KW"/>
</dbReference>
<dbReference type="PANTHER" id="PTHR48053:SF126">
    <property type="entry name" value="MDIS1-INTERACTING RECEPTOR LIKE KINASE 2-LIKE ISOFORM X1"/>
    <property type="match status" value="1"/>
</dbReference>
<evidence type="ECO:0000313" key="24">
    <source>
        <dbReference type="EMBL" id="KAK1384466.1"/>
    </source>
</evidence>
<evidence type="ECO:0000256" key="19">
    <source>
        <dbReference type="ARBA" id="ARBA00048679"/>
    </source>
</evidence>
<dbReference type="Gene3D" id="1.10.510.10">
    <property type="entry name" value="Transferase(Phosphotransferase) domain 1"/>
    <property type="match status" value="1"/>
</dbReference>
<keyword evidence="15 21" id="KW-0472">Membrane</keyword>
<dbReference type="EMBL" id="JAUIZM010000005">
    <property type="protein sequence ID" value="KAK1384466.1"/>
    <property type="molecule type" value="Genomic_DNA"/>
</dbReference>
<evidence type="ECO:0000256" key="12">
    <source>
        <dbReference type="ARBA" id="ARBA00022777"/>
    </source>
</evidence>
<evidence type="ECO:0000256" key="1">
    <source>
        <dbReference type="ARBA" id="ARBA00004236"/>
    </source>
</evidence>
<evidence type="ECO:0000256" key="15">
    <source>
        <dbReference type="ARBA" id="ARBA00023136"/>
    </source>
</evidence>
<evidence type="ECO:0000256" key="3">
    <source>
        <dbReference type="ARBA" id="ARBA00012513"/>
    </source>
</evidence>
<dbReference type="FunFam" id="3.80.10.10:FF:000400">
    <property type="entry name" value="Nuclear pore complex protein NUP107"/>
    <property type="match status" value="1"/>
</dbReference>
<dbReference type="InterPro" id="IPR032675">
    <property type="entry name" value="LRR_dom_sf"/>
</dbReference>
<comment type="catalytic activity">
    <reaction evidence="19">
        <text>L-seryl-[protein] + ATP = O-phospho-L-seryl-[protein] + ADP + H(+)</text>
        <dbReference type="Rhea" id="RHEA:17989"/>
        <dbReference type="Rhea" id="RHEA-COMP:9863"/>
        <dbReference type="Rhea" id="RHEA-COMP:11604"/>
        <dbReference type="ChEBI" id="CHEBI:15378"/>
        <dbReference type="ChEBI" id="CHEBI:29999"/>
        <dbReference type="ChEBI" id="CHEBI:30616"/>
        <dbReference type="ChEBI" id="CHEBI:83421"/>
        <dbReference type="ChEBI" id="CHEBI:456216"/>
        <dbReference type="EC" id="2.7.11.1"/>
    </reaction>
</comment>
<feature type="transmembrane region" description="Helical" evidence="21">
    <location>
        <begin position="441"/>
        <end position="462"/>
    </location>
</feature>
<comment type="subcellular location">
    <subcellularLocation>
        <location evidence="1">Cell membrane</location>
    </subcellularLocation>
    <subcellularLocation>
        <location evidence="2">Membrane</location>
        <topology evidence="2">Single-pass type I membrane protein</topology>
    </subcellularLocation>
</comment>
<evidence type="ECO:0000256" key="7">
    <source>
        <dbReference type="ARBA" id="ARBA00022679"/>
    </source>
</evidence>
<keyword evidence="6" id="KW-0433">Leucine-rich repeat</keyword>
<evidence type="ECO:0000256" key="14">
    <source>
        <dbReference type="ARBA" id="ARBA00022989"/>
    </source>
</evidence>
<evidence type="ECO:0000256" key="5">
    <source>
        <dbReference type="ARBA" id="ARBA00022553"/>
    </source>
</evidence>
<dbReference type="GO" id="GO:0005524">
    <property type="term" value="F:ATP binding"/>
    <property type="evidence" value="ECO:0007669"/>
    <property type="project" value="UniProtKB-UniRule"/>
</dbReference>
<evidence type="ECO:0000256" key="16">
    <source>
        <dbReference type="ARBA" id="ARBA00023170"/>
    </source>
</evidence>
<dbReference type="InterPro" id="IPR001245">
    <property type="entry name" value="Ser-Thr/Tyr_kinase_cat_dom"/>
</dbReference>
<reference evidence="24" key="2">
    <citation type="submission" date="2023-05" db="EMBL/GenBank/DDBJ databases">
        <authorList>
            <person name="Schelkunov M.I."/>
        </authorList>
    </citation>
    <scope>NUCLEOTIDE SEQUENCE</scope>
    <source>
        <strain evidence="24">Hsosn_3</strain>
        <tissue evidence="24">Leaf</tissue>
    </source>
</reference>
<dbReference type="Pfam" id="PF07714">
    <property type="entry name" value="PK_Tyr_Ser-Thr"/>
    <property type="match status" value="1"/>
</dbReference>
<dbReference type="EC" id="2.7.11.1" evidence="3"/>
<dbReference type="InterPro" id="IPR000719">
    <property type="entry name" value="Prot_kinase_dom"/>
</dbReference>
<evidence type="ECO:0000256" key="11">
    <source>
        <dbReference type="ARBA" id="ARBA00022741"/>
    </source>
</evidence>
<evidence type="ECO:0000256" key="6">
    <source>
        <dbReference type="ARBA" id="ARBA00022614"/>
    </source>
</evidence>
<evidence type="ECO:0000256" key="17">
    <source>
        <dbReference type="ARBA" id="ARBA00023180"/>
    </source>
</evidence>
<dbReference type="Proteomes" id="UP001237642">
    <property type="component" value="Unassembled WGS sequence"/>
</dbReference>
<dbReference type="SUPFAM" id="SSF52058">
    <property type="entry name" value="L domain-like"/>
    <property type="match status" value="1"/>
</dbReference>
<feature type="chain" id="PRO_5041914636" description="non-specific serine/threonine protein kinase" evidence="22">
    <location>
        <begin position="22"/>
        <end position="793"/>
    </location>
</feature>
<keyword evidence="14 21" id="KW-1133">Transmembrane helix</keyword>